<evidence type="ECO:0000256" key="8">
    <source>
        <dbReference type="SAM" id="SignalP"/>
    </source>
</evidence>
<dbReference type="InterPro" id="IPR039426">
    <property type="entry name" value="TonB-dep_rcpt-like"/>
</dbReference>
<name>A0A504J1A3_9FLAO</name>
<evidence type="ECO:0000256" key="2">
    <source>
        <dbReference type="ARBA" id="ARBA00022448"/>
    </source>
</evidence>
<dbReference type="InterPro" id="IPR037066">
    <property type="entry name" value="Plug_dom_sf"/>
</dbReference>
<dbReference type="Pfam" id="PF07715">
    <property type="entry name" value="Plug"/>
    <property type="match status" value="1"/>
</dbReference>
<evidence type="ECO:0000313" key="10">
    <source>
        <dbReference type="EMBL" id="TPN82242.1"/>
    </source>
</evidence>
<dbReference type="Pfam" id="PF13715">
    <property type="entry name" value="CarbopepD_reg_2"/>
    <property type="match status" value="1"/>
</dbReference>
<accession>A0A504J1A3</accession>
<evidence type="ECO:0000259" key="9">
    <source>
        <dbReference type="Pfam" id="PF07715"/>
    </source>
</evidence>
<keyword evidence="8" id="KW-0732">Signal</keyword>
<keyword evidence="3 7" id="KW-1134">Transmembrane beta strand</keyword>
<dbReference type="Gene3D" id="2.40.170.20">
    <property type="entry name" value="TonB-dependent receptor, beta-barrel domain"/>
    <property type="match status" value="1"/>
</dbReference>
<sequence length="1044" mass="116500">MNIKIKLFFIVLVFFQLSLIAQDETYTLTGTVTEASEKIPLPGVNILVKGTANGTSSDFDGNYAISVKQGDVLEFLYVGFKTQSVTITGQTTINIVLEEDAAELEQVVVVGYGSVKKKNLSSSISKVVNDQLDQIPTGRVDDALNGQLSGINIQSSDPSAGEAPRITIRGQGSVAQNSSPLVVIDGIAVGNDGDFLSSLDMNDVASVQVLKDASSAAIYGSRGANGIILIETKDGVEGKTKFTYNTFIGYKNVQSRNVLPDYEAWKAYTSQNLSAALERFDPDDDTGRQNFINTTNNRFAVIDRLVQAQGGLTDWEEEIFDGGFIKNHSFAVRGGTKGTRYSFSLGFLDDEGVLLTDNFKKINASLKLDTKINDQIKFGIRINPSITNQTRFPIGIHDALRQSPWLQPRITEANLPFVNRFTRSGQFEDFQVGDYTFERTFDDFDLQTNQPVSSGVDISNTSNINPIAKILERNNTRRDVKIVGSTYFQFQLGENLTFKQNIGGDYRTRTNNDFTGINATRNGATDSGVRERIFRQTHLVSESTLNFNLNSGGHNIDAIGGFAYEEWERDFSDINSRGFSNNDITTISFPFVIDAETNKAEEKLVSYFGRINYTYDDRYILSLSARTDGSSKFGNNNKFGFFPAGSVAWRIGNEAFLQDSDIISELKLRASYGITGNNDPIGEYDFLAQLITTSTSLGGSERAVEQINIENPDLKWERLIEFNPGIDFGLFNDRFNVSFDYYTRTTKDLLLPKPVPAVTGFEQKVVNQGEIKNEGFELEISTRNISTNNFKWNSTALFTRNENTLVDFAGANGLISIIDDKRPAEFIAVEGRPITSFYGYVKDPDREIPLRYIKDPFYPIGAQSQDVYVKDLNGDGKIDTDDRTFLGDPYPDLIWSVTNTFKIYDFDFSFMFQGSHGAQVRNIDSQYILNEFSSKQDFTSDFPDADLVRQRIFTDEDIQDAEYIALRNINLGYTFPSDFSNTIGISRLRVYIGGQNLVYIFGDNYEGYNPEGIKGGENNPLTFGYQRGAAPINRTYSFGVNLEF</sequence>
<evidence type="ECO:0000256" key="3">
    <source>
        <dbReference type="ARBA" id="ARBA00022452"/>
    </source>
</evidence>
<dbReference type="InterPro" id="IPR008969">
    <property type="entry name" value="CarboxyPept-like_regulatory"/>
</dbReference>
<keyword evidence="2 7" id="KW-0813">Transport</keyword>
<evidence type="ECO:0000313" key="11">
    <source>
        <dbReference type="Proteomes" id="UP000315540"/>
    </source>
</evidence>
<keyword evidence="11" id="KW-1185">Reference proteome</keyword>
<gene>
    <name evidence="10" type="ORF">FHK87_22725</name>
</gene>
<dbReference type="Gene3D" id="2.60.40.1120">
    <property type="entry name" value="Carboxypeptidase-like, regulatory domain"/>
    <property type="match status" value="1"/>
</dbReference>
<dbReference type="RefSeq" id="WP_140597141.1">
    <property type="nucleotide sequence ID" value="NZ_VFWZ01000009.1"/>
</dbReference>
<feature type="chain" id="PRO_5021386708" evidence="8">
    <location>
        <begin position="22"/>
        <end position="1044"/>
    </location>
</feature>
<dbReference type="EMBL" id="VFWZ01000009">
    <property type="protein sequence ID" value="TPN82242.1"/>
    <property type="molecule type" value="Genomic_DNA"/>
</dbReference>
<dbReference type="OrthoDB" id="9768177at2"/>
<comment type="caution">
    <text evidence="10">The sequence shown here is derived from an EMBL/GenBank/DDBJ whole genome shotgun (WGS) entry which is preliminary data.</text>
</comment>
<comment type="subcellular location">
    <subcellularLocation>
        <location evidence="1 7">Cell outer membrane</location>
        <topology evidence="1 7">Multi-pass membrane protein</topology>
    </subcellularLocation>
</comment>
<evidence type="ECO:0000256" key="7">
    <source>
        <dbReference type="PROSITE-ProRule" id="PRU01360"/>
    </source>
</evidence>
<reference evidence="10 11" key="1">
    <citation type="submission" date="2019-06" db="EMBL/GenBank/DDBJ databases">
        <authorList>
            <person name="Meng X."/>
        </authorList>
    </citation>
    <scope>NUCLEOTIDE SEQUENCE [LARGE SCALE GENOMIC DNA]</scope>
    <source>
        <strain evidence="10 11">M625</strain>
    </source>
</reference>
<protein>
    <submittedName>
        <fullName evidence="10">TonB-dependent receptor</fullName>
    </submittedName>
</protein>
<evidence type="ECO:0000256" key="5">
    <source>
        <dbReference type="ARBA" id="ARBA00023136"/>
    </source>
</evidence>
<keyword evidence="5 7" id="KW-0472">Membrane</keyword>
<keyword evidence="10" id="KW-0675">Receptor</keyword>
<evidence type="ECO:0000256" key="4">
    <source>
        <dbReference type="ARBA" id="ARBA00022692"/>
    </source>
</evidence>
<dbReference type="SUPFAM" id="SSF49464">
    <property type="entry name" value="Carboxypeptidase regulatory domain-like"/>
    <property type="match status" value="1"/>
</dbReference>
<comment type="similarity">
    <text evidence="7">Belongs to the TonB-dependent receptor family.</text>
</comment>
<dbReference type="SUPFAM" id="SSF56935">
    <property type="entry name" value="Porins"/>
    <property type="match status" value="1"/>
</dbReference>
<keyword evidence="6 7" id="KW-0998">Cell outer membrane</keyword>
<dbReference type="Proteomes" id="UP000315540">
    <property type="component" value="Unassembled WGS sequence"/>
</dbReference>
<dbReference type="GO" id="GO:0009279">
    <property type="term" value="C:cell outer membrane"/>
    <property type="evidence" value="ECO:0007669"/>
    <property type="project" value="UniProtKB-SubCell"/>
</dbReference>
<dbReference type="InterPro" id="IPR036942">
    <property type="entry name" value="Beta-barrel_TonB_sf"/>
</dbReference>
<keyword evidence="4 7" id="KW-0812">Transmembrane</keyword>
<dbReference type="NCBIfam" id="TIGR04056">
    <property type="entry name" value="OMP_RagA_SusC"/>
    <property type="match status" value="1"/>
</dbReference>
<dbReference type="NCBIfam" id="TIGR04057">
    <property type="entry name" value="SusC_RagA_signa"/>
    <property type="match status" value="1"/>
</dbReference>
<feature type="signal peptide" evidence="8">
    <location>
        <begin position="1"/>
        <end position="21"/>
    </location>
</feature>
<organism evidence="10 11">
    <name type="scientific">Aquimarina algicola</name>
    <dbReference type="NCBI Taxonomy" id="2589995"/>
    <lineage>
        <taxon>Bacteria</taxon>
        <taxon>Pseudomonadati</taxon>
        <taxon>Bacteroidota</taxon>
        <taxon>Flavobacteriia</taxon>
        <taxon>Flavobacteriales</taxon>
        <taxon>Flavobacteriaceae</taxon>
        <taxon>Aquimarina</taxon>
    </lineage>
</organism>
<evidence type="ECO:0000256" key="1">
    <source>
        <dbReference type="ARBA" id="ARBA00004571"/>
    </source>
</evidence>
<dbReference type="Gene3D" id="2.170.130.10">
    <property type="entry name" value="TonB-dependent receptor, plug domain"/>
    <property type="match status" value="1"/>
</dbReference>
<proteinExistence type="inferred from homology"/>
<feature type="domain" description="TonB-dependent receptor plug" evidence="9">
    <location>
        <begin position="117"/>
        <end position="227"/>
    </location>
</feature>
<evidence type="ECO:0000256" key="6">
    <source>
        <dbReference type="ARBA" id="ARBA00023237"/>
    </source>
</evidence>
<dbReference type="InterPro" id="IPR012910">
    <property type="entry name" value="Plug_dom"/>
</dbReference>
<dbReference type="InterPro" id="IPR023997">
    <property type="entry name" value="TonB-dep_OMP_SusC/RagA_CS"/>
</dbReference>
<dbReference type="PROSITE" id="PS52016">
    <property type="entry name" value="TONB_DEPENDENT_REC_3"/>
    <property type="match status" value="1"/>
</dbReference>
<dbReference type="AlphaFoldDB" id="A0A504J1A3"/>
<dbReference type="InterPro" id="IPR023996">
    <property type="entry name" value="TonB-dep_OMP_SusC/RagA"/>
</dbReference>